<dbReference type="Pfam" id="PF13489">
    <property type="entry name" value="Methyltransf_23"/>
    <property type="match status" value="1"/>
</dbReference>
<dbReference type="Proteomes" id="UP000251891">
    <property type="component" value="Unassembled WGS sequence"/>
</dbReference>
<dbReference type="Gene3D" id="3.40.50.720">
    <property type="entry name" value="NAD(P)-binding Rossmann-like Domain"/>
    <property type="match status" value="1"/>
</dbReference>
<keyword evidence="5" id="KW-1185">Reference proteome</keyword>
<organism evidence="4 5">
    <name type="scientific">Actinomadura craniellae</name>
    <dbReference type="NCBI Taxonomy" id="2231787"/>
    <lineage>
        <taxon>Bacteria</taxon>
        <taxon>Bacillati</taxon>
        <taxon>Actinomycetota</taxon>
        <taxon>Actinomycetes</taxon>
        <taxon>Streptosporangiales</taxon>
        <taxon>Thermomonosporaceae</taxon>
        <taxon>Actinomadura</taxon>
    </lineage>
</organism>
<dbReference type="PANTHER" id="PTHR43861">
    <property type="entry name" value="TRANS-ACONITATE 2-METHYLTRANSFERASE-RELATED"/>
    <property type="match status" value="1"/>
</dbReference>
<dbReference type="GO" id="GO:0008168">
    <property type="term" value="F:methyltransferase activity"/>
    <property type="evidence" value="ECO:0007669"/>
    <property type="project" value="UniProtKB-KW"/>
</dbReference>
<proteinExistence type="predicted"/>
<evidence type="ECO:0000256" key="1">
    <source>
        <dbReference type="SAM" id="MobiDB-lite"/>
    </source>
</evidence>
<sequence>MPAEPAHAAGRGAGRREGGPLVNVGESARQVTGCRVCGGSDWQDVVSFGPVPLANGFLPPAESYEDEPYYPLGVISCRSCRLMSVTHVVDPEVLYRSYSYVTSDSETMTRHMGRVAETCCKRGGLAAGDLVVELGSNTGQQLAEFRRAGMRVLGVDPARNLAEVASERGIPTLPEFFSAESAGTVRAEHGPARLILGRHVFAHIDDLAGVLAGARALLGPGGIFAIEVPYAVDLLEQAAFDTIYHEHLSYFLVRTLATLFERHGLCALDVERFPVHGGSILVFAGRSEDGLTPGPAVADLISLEERAGLFDDAAYRDFARHTDRVRRELPVLVRRLVAEGKRVAGYGASAKGTTILNICGLGPAEVEFCIDTTVLKQDKVLPGTHIPVHSPDHVEVRPPDYFLLLAWNYATEIFQKEAGFLASGGRFIVPFPTPTVVSAESLG</sequence>
<dbReference type="GO" id="GO:0032259">
    <property type="term" value="P:methylation"/>
    <property type="evidence" value="ECO:0007669"/>
    <property type="project" value="UniProtKB-KW"/>
</dbReference>
<name>A0A365H0Z3_9ACTN</name>
<dbReference type="EMBL" id="QLYX01000012">
    <property type="protein sequence ID" value="RAY12719.1"/>
    <property type="molecule type" value="Genomic_DNA"/>
</dbReference>
<dbReference type="Gene3D" id="6.20.50.110">
    <property type="entry name" value="Methyltransferase, zinc-binding domain"/>
    <property type="match status" value="1"/>
</dbReference>
<evidence type="ECO:0000259" key="3">
    <source>
        <dbReference type="Pfam" id="PF08484"/>
    </source>
</evidence>
<keyword evidence="4" id="KW-0489">Methyltransferase</keyword>
<protein>
    <submittedName>
        <fullName evidence="4">Class I SAM-dependent methyltransferase</fullName>
    </submittedName>
</protein>
<evidence type="ECO:0000313" key="4">
    <source>
        <dbReference type="EMBL" id="RAY12719.1"/>
    </source>
</evidence>
<evidence type="ECO:0000259" key="2">
    <source>
        <dbReference type="Pfam" id="PF08421"/>
    </source>
</evidence>
<dbReference type="PANTHER" id="PTHR43861:SF5">
    <property type="entry name" value="BLL5978 PROTEIN"/>
    <property type="match status" value="1"/>
</dbReference>
<feature type="domain" description="C-methyltransferase" evidence="3">
    <location>
        <begin position="274"/>
        <end position="432"/>
    </location>
</feature>
<dbReference type="Pfam" id="PF08484">
    <property type="entry name" value="Methyltransf_14"/>
    <property type="match status" value="1"/>
</dbReference>
<reference evidence="4 5" key="1">
    <citation type="submission" date="2018-06" db="EMBL/GenBank/DDBJ databases">
        <title>Actinomadura craniellae sp. nov. isolated from marine sponge Craniella sp.</title>
        <authorList>
            <person name="Li L."/>
            <person name="Xu Q.H."/>
            <person name="Lin H.W."/>
            <person name="Lu Y.H."/>
        </authorList>
    </citation>
    <scope>NUCLEOTIDE SEQUENCE [LARGE SCALE GENOMIC DNA]</scope>
    <source>
        <strain evidence="4 5">LHW63021</strain>
    </source>
</reference>
<dbReference type="InterPro" id="IPR013630">
    <property type="entry name" value="Methyltransf_Zn-bd_dom_put"/>
</dbReference>
<dbReference type="CDD" id="cd02440">
    <property type="entry name" value="AdoMet_MTases"/>
    <property type="match status" value="1"/>
</dbReference>
<evidence type="ECO:0000313" key="5">
    <source>
        <dbReference type="Proteomes" id="UP000251891"/>
    </source>
</evidence>
<dbReference type="InterPro" id="IPR038576">
    <property type="entry name" value="Methyltransf_Zn-bd_dom_put_sf"/>
</dbReference>
<dbReference type="SUPFAM" id="SSF53335">
    <property type="entry name" value="S-adenosyl-L-methionine-dependent methyltransferases"/>
    <property type="match status" value="1"/>
</dbReference>
<dbReference type="Gene3D" id="6.10.250.3100">
    <property type="match status" value="1"/>
</dbReference>
<accession>A0A365H0Z3</accession>
<dbReference type="Pfam" id="PF08421">
    <property type="entry name" value="Methyltransf_13"/>
    <property type="match status" value="1"/>
</dbReference>
<feature type="region of interest" description="Disordered" evidence="1">
    <location>
        <begin position="1"/>
        <end position="22"/>
    </location>
</feature>
<dbReference type="Gene3D" id="3.40.50.150">
    <property type="entry name" value="Vaccinia Virus protein VP39"/>
    <property type="match status" value="1"/>
</dbReference>
<comment type="caution">
    <text evidence="4">The sequence shown here is derived from an EMBL/GenBank/DDBJ whole genome shotgun (WGS) entry which is preliminary data.</text>
</comment>
<dbReference type="InterPro" id="IPR029063">
    <property type="entry name" value="SAM-dependent_MTases_sf"/>
</dbReference>
<gene>
    <name evidence="4" type="ORF">DPM19_24320</name>
</gene>
<dbReference type="OrthoDB" id="9815644at2"/>
<feature type="compositionally biased region" description="Low complexity" evidence="1">
    <location>
        <begin position="1"/>
        <end position="10"/>
    </location>
</feature>
<feature type="domain" description="Methyltransferase putative zinc binding" evidence="2">
    <location>
        <begin position="34"/>
        <end position="95"/>
    </location>
</feature>
<keyword evidence="4" id="KW-0808">Transferase</keyword>
<dbReference type="AlphaFoldDB" id="A0A365H0Z3"/>
<dbReference type="InterPro" id="IPR013691">
    <property type="entry name" value="MeTrfase_14"/>
</dbReference>